<keyword evidence="10 13" id="KW-0503">Monooxygenase</keyword>
<dbReference type="InterPro" id="IPR036396">
    <property type="entry name" value="Cyt_P450_sf"/>
</dbReference>
<protein>
    <recommendedName>
        <fullName evidence="16">Cytochrome P450 family protein</fullName>
    </recommendedName>
</protein>
<organism evidence="14 15">
    <name type="scientific">Tieghemostelium lacteum</name>
    <name type="common">Slime mold</name>
    <name type="synonym">Dictyostelium lacteum</name>
    <dbReference type="NCBI Taxonomy" id="361077"/>
    <lineage>
        <taxon>Eukaryota</taxon>
        <taxon>Amoebozoa</taxon>
        <taxon>Evosea</taxon>
        <taxon>Eumycetozoa</taxon>
        <taxon>Dictyostelia</taxon>
        <taxon>Dictyosteliales</taxon>
        <taxon>Raperosteliaceae</taxon>
        <taxon>Tieghemostelium</taxon>
    </lineage>
</organism>
<comment type="subcellular location">
    <subcellularLocation>
        <location evidence="2">Membrane</location>
        <topology evidence="2">Single-pass membrane protein</topology>
    </subcellularLocation>
</comment>
<keyword evidence="6 12" id="KW-0479">Metal-binding</keyword>
<dbReference type="PRINTS" id="PR00463">
    <property type="entry name" value="EP450I"/>
</dbReference>
<evidence type="ECO:0000256" key="4">
    <source>
        <dbReference type="ARBA" id="ARBA00022617"/>
    </source>
</evidence>
<dbReference type="SUPFAM" id="SSF48264">
    <property type="entry name" value="Cytochrome P450"/>
    <property type="match status" value="1"/>
</dbReference>
<sequence>MIQIILVLFIIYLIYSFIKKNQKSHNDQLPFALPVLGHVHLFGTEPIHRALMNLMNRMKIKNLKVWFGDNHTLIVMDPVLLREIYINNFDIFSSRFHSPVLEWASDGYRGISGSSGEEWKQNKSKVISAFSNTNIKKSMHVLEDQCQKFIKALESHCTTSELFNPRSYCQKYTMNVLTKSIYSLEVPYNDTKTKESERVSHLLKCMDKSFKITGEFSPLDMFEIIAPFRRLYLTWFRPEQQIAKAYIRDIYNDHLSTFDKENPRDLMDHLISVTDTNSKDEVDNLCRIGMELMAAGSETSSSTIEWFIILMANYPNIQEKLYAEVKEITLTNGMITLSNRQSTPYVNACIKESMRYKPTGPFNLPRIASQDITLHDVFIPKGTQILHFHYGMCQSEEYWLSPNEFLPERFINNNHSDTFKPFSLGTRNCVGVNLAQDELYLAIANMLLNFKISPPFENTKIDETELLGLTFHCNPFNIKFEKRIK</sequence>
<dbReference type="GO" id="GO:0016705">
    <property type="term" value="F:oxidoreductase activity, acting on paired donors, with incorporation or reduction of molecular oxygen"/>
    <property type="evidence" value="ECO:0007669"/>
    <property type="project" value="InterPro"/>
</dbReference>
<evidence type="ECO:0000256" key="11">
    <source>
        <dbReference type="ARBA" id="ARBA00023136"/>
    </source>
</evidence>
<dbReference type="Pfam" id="PF00067">
    <property type="entry name" value="p450"/>
    <property type="match status" value="1"/>
</dbReference>
<dbReference type="GO" id="GO:0020037">
    <property type="term" value="F:heme binding"/>
    <property type="evidence" value="ECO:0007669"/>
    <property type="project" value="InterPro"/>
</dbReference>
<evidence type="ECO:0000256" key="6">
    <source>
        <dbReference type="ARBA" id="ARBA00022723"/>
    </source>
</evidence>
<dbReference type="InParanoid" id="A0A152A4H8"/>
<evidence type="ECO:0000256" key="13">
    <source>
        <dbReference type="RuleBase" id="RU000461"/>
    </source>
</evidence>
<dbReference type="InterPro" id="IPR002401">
    <property type="entry name" value="Cyt_P450_E_grp-I"/>
</dbReference>
<comment type="similarity">
    <text evidence="3 13">Belongs to the cytochrome P450 family.</text>
</comment>
<dbReference type="GO" id="GO:0005506">
    <property type="term" value="F:iron ion binding"/>
    <property type="evidence" value="ECO:0007669"/>
    <property type="project" value="InterPro"/>
</dbReference>
<dbReference type="PANTHER" id="PTHR24303">
    <property type="entry name" value="HEME-BINDING MONOOXYGENASE FAMILY"/>
    <property type="match status" value="1"/>
</dbReference>
<dbReference type="OrthoDB" id="15258at2759"/>
<dbReference type="PROSITE" id="PS00086">
    <property type="entry name" value="CYTOCHROME_P450"/>
    <property type="match status" value="1"/>
</dbReference>
<evidence type="ECO:0000256" key="3">
    <source>
        <dbReference type="ARBA" id="ARBA00010617"/>
    </source>
</evidence>
<dbReference type="CDD" id="cd20617">
    <property type="entry name" value="CYP1_2-like"/>
    <property type="match status" value="1"/>
</dbReference>
<evidence type="ECO:0000313" key="15">
    <source>
        <dbReference type="Proteomes" id="UP000076078"/>
    </source>
</evidence>
<evidence type="ECO:0000313" key="14">
    <source>
        <dbReference type="EMBL" id="KYR01124.1"/>
    </source>
</evidence>
<evidence type="ECO:0000256" key="10">
    <source>
        <dbReference type="ARBA" id="ARBA00023033"/>
    </source>
</evidence>
<evidence type="ECO:0000256" key="5">
    <source>
        <dbReference type="ARBA" id="ARBA00022692"/>
    </source>
</evidence>
<accession>A0A152A4H8</accession>
<keyword evidence="8 13" id="KW-0560">Oxidoreductase</keyword>
<dbReference type="OMA" id="EPCIQQG"/>
<comment type="caution">
    <text evidence="14">The sequence shown here is derived from an EMBL/GenBank/DDBJ whole genome shotgun (WGS) entry which is preliminary data.</text>
</comment>
<evidence type="ECO:0000256" key="12">
    <source>
        <dbReference type="PIRSR" id="PIRSR602401-1"/>
    </source>
</evidence>
<evidence type="ECO:0000256" key="1">
    <source>
        <dbReference type="ARBA" id="ARBA00001971"/>
    </source>
</evidence>
<keyword evidence="4 12" id="KW-0349">Heme</keyword>
<dbReference type="Proteomes" id="UP000076078">
    <property type="component" value="Unassembled WGS sequence"/>
</dbReference>
<name>A0A152A4H8_TIELA</name>
<dbReference type="STRING" id="361077.A0A152A4H8"/>
<dbReference type="InterPro" id="IPR017972">
    <property type="entry name" value="Cyt_P450_CS"/>
</dbReference>
<proteinExistence type="inferred from homology"/>
<dbReference type="AlphaFoldDB" id="A0A152A4H8"/>
<dbReference type="EMBL" id="LODT01000011">
    <property type="protein sequence ID" value="KYR01124.1"/>
    <property type="molecule type" value="Genomic_DNA"/>
</dbReference>
<keyword evidence="15" id="KW-1185">Reference proteome</keyword>
<dbReference type="GO" id="GO:0004497">
    <property type="term" value="F:monooxygenase activity"/>
    <property type="evidence" value="ECO:0007669"/>
    <property type="project" value="UniProtKB-KW"/>
</dbReference>
<dbReference type="FunFam" id="1.10.630.10:FF:000068">
    <property type="entry name" value="Probable cytochrome P450 508A2"/>
    <property type="match status" value="1"/>
</dbReference>
<evidence type="ECO:0008006" key="16">
    <source>
        <dbReference type="Google" id="ProtNLM"/>
    </source>
</evidence>
<keyword evidence="9 12" id="KW-0408">Iron</keyword>
<evidence type="ECO:0000256" key="7">
    <source>
        <dbReference type="ARBA" id="ARBA00022989"/>
    </source>
</evidence>
<evidence type="ECO:0000256" key="8">
    <source>
        <dbReference type="ARBA" id="ARBA00023002"/>
    </source>
</evidence>
<keyword evidence="7" id="KW-1133">Transmembrane helix</keyword>
<keyword evidence="5" id="KW-0812">Transmembrane</keyword>
<dbReference type="GO" id="GO:0016020">
    <property type="term" value="C:membrane"/>
    <property type="evidence" value="ECO:0007669"/>
    <property type="project" value="UniProtKB-SubCell"/>
</dbReference>
<dbReference type="PANTHER" id="PTHR24303:SF31">
    <property type="entry name" value="CYTOCHROME P450 307A1-RELATED"/>
    <property type="match status" value="1"/>
</dbReference>
<keyword evidence="11" id="KW-0472">Membrane</keyword>
<reference evidence="14 15" key="1">
    <citation type="submission" date="2015-12" db="EMBL/GenBank/DDBJ databases">
        <title>Dictyostelia acquired genes for synthesis and detection of signals that induce cell-type specialization by lateral gene transfer from prokaryotes.</title>
        <authorList>
            <person name="Gloeckner G."/>
            <person name="Schaap P."/>
        </authorList>
    </citation>
    <scope>NUCLEOTIDE SEQUENCE [LARGE SCALE GENOMIC DNA]</scope>
    <source>
        <strain evidence="14 15">TK</strain>
    </source>
</reference>
<dbReference type="Gene3D" id="1.10.630.10">
    <property type="entry name" value="Cytochrome P450"/>
    <property type="match status" value="1"/>
</dbReference>
<dbReference type="InterPro" id="IPR001128">
    <property type="entry name" value="Cyt_P450"/>
</dbReference>
<dbReference type="PRINTS" id="PR00385">
    <property type="entry name" value="P450"/>
</dbReference>
<feature type="binding site" description="axial binding residue" evidence="12">
    <location>
        <position position="429"/>
    </location>
    <ligand>
        <name>heme</name>
        <dbReference type="ChEBI" id="CHEBI:30413"/>
    </ligand>
    <ligandPart>
        <name>Fe</name>
        <dbReference type="ChEBI" id="CHEBI:18248"/>
    </ligandPart>
</feature>
<gene>
    <name evidence="14" type="ORF">DLAC_02227</name>
</gene>
<evidence type="ECO:0000256" key="9">
    <source>
        <dbReference type="ARBA" id="ARBA00023004"/>
    </source>
</evidence>
<evidence type="ECO:0000256" key="2">
    <source>
        <dbReference type="ARBA" id="ARBA00004167"/>
    </source>
</evidence>
<comment type="cofactor">
    <cofactor evidence="1 12">
        <name>heme</name>
        <dbReference type="ChEBI" id="CHEBI:30413"/>
    </cofactor>
</comment>